<dbReference type="InterPro" id="IPR019734">
    <property type="entry name" value="TPR_rpt"/>
</dbReference>
<reference evidence="1 2" key="1">
    <citation type="submission" date="2016-05" db="EMBL/GenBank/DDBJ databases">
        <title>Bacillus thuringiensis and Bacillus weihenstephanensis as novel biocontrol agents of wilt causing Verticillium species.</title>
        <authorList>
            <person name="Hollensteiner J."/>
            <person name="Wemheuer F."/>
            <person name="Harting R."/>
            <person name="Kolarzyk A."/>
            <person name="Diaz-Valerio S."/>
            <person name="Poehlein A."/>
            <person name="Brzuszkiewicz E."/>
            <person name="Nesemann K."/>
            <person name="Braus-Stromeyer S."/>
            <person name="Braus G."/>
            <person name="Daniel R."/>
            <person name="Liesegang H."/>
        </authorList>
    </citation>
    <scope>NUCLEOTIDE SEQUENCE [LARGE SCALE GENOMIC DNA]</scope>
    <source>
        <strain evidence="1 2">GOE11</strain>
    </source>
</reference>
<dbReference type="EMBL" id="LXLX01000025">
    <property type="protein sequence ID" value="OFD96468.1"/>
    <property type="molecule type" value="Genomic_DNA"/>
</dbReference>
<name>A0A1E8BPQ5_BACMY</name>
<accession>A0A1E8BPQ5</accession>
<protein>
    <submittedName>
        <fullName evidence="1">Hisitidine kinase</fullName>
    </submittedName>
</protein>
<keyword evidence="1" id="KW-0808">Transferase</keyword>
<dbReference type="SUPFAM" id="SSF48452">
    <property type="entry name" value="TPR-like"/>
    <property type="match status" value="1"/>
</dbReference>
<evidence type="ECO:0000313" key="1">
    <source>
        <dbReference type="EMBL" id="OFD96468.1"/>
    </source>
</evidence>
<dbReference type="Pfam" id="PF18801">
    <property type="entry name" value="RapH_N"/>
    <property type="match status" value="1"/>
</dbReference>
<comment type="caution">
    <text evidence="1">The sequence shown here is derived from an EMBL/GenBank/DDBJ whole genome shotgun (WGS) entry which is preliminary data.</text>
</comment>
<proteinExistence type="predicted"/>
<gene>
    <name evidence="1" type="ORF">BWGOE11_19080</name>
</gene>
<dbReference type="RefSeq" id="WP_002202466.1">
    <property type="nucleotide sequence ID" value="NZ_LXLM01000027.1"/>
</dbReference>
<dbReference type="Proteomes" id="UP000175835">
    <property type="component" value="Unassembled WGS sequence"/>
</dbReference>
<sequence>MDVQLENDQIMELLNDWYQTMLKQQLHKAKELKMQIDSKMKNVEDDQNLSLYYSLLEFRYEALMDWVSINQNSFDKMNAFTTPADDFLAYYYHFFKGFHFTLTANYTDAFEHFEKAKELLKYIPEPAEHAEFNYRMGYFYYQSYKQVLALDYIKAAKEEFSKHEGYEVNVALCDNFIGLCCIDLKHYELAEESLNNALNTFQKHNHIKSILMVRHNLAWLYSNQNLSKLAIRHISEITRNHPSHYKAFYLEALEYYKLDNNNYAAQLIEKGLKVSDEIKNKEFQHRFMILKALNAKVPALTLEKFISEGITYFEKEKLWECVKEYADILALKFYAEKNHVKASQYFYISNTAQQKESEKGALK</sequence>
<organism evidence="1 2">
    <name type="scientific">Bacillus mycoides</name>
    <dbReference type="NCBI Taxonomy" id="1405"/>
    <lineage>
        <taxon>Bacteria</taxon>
        <taxon>Bacillati</taxon>
        <taxon>Bacillota</taxon>
        <taxon>Bacilli</taxon>
        <taxon>Bacillales</taxon>
        <taxon>Bacillaceae</taxon>
        <taxon>Bacillus</taxon>
        <taxon>Bacillus cereus group</taxon>
    </lineage>
</organism>
<dbReference type="GO" id="GO:0016301">
    <property type="term" value="F:kinase activity"/>
    <property type="evidence" value="ECO:0007669"/>
    <property type="project" value="UniProtKB-KW"/>
</dbReference>
<dbReference type="InterPro" id="IPR011990">
    <property type="entry name" value="TPR-like_helical_dom_sf"/>
</dbReference>
<dbReference type="AlphaFoldDB" id="A0A1E8BPQ5"/>
<evidence type="ECO:0000313" key="2">
    <source>
        <dbReference type="Proteomes" id="UP000175835"/>
    </source>
</evidence>
<dbReference type="Gene3D" id="1.25.40.10">
    <property type="entry name" value="Tetratricopeptide repeat domain"/>
    <property type="match status" value="1"/>
</dbReference>
<dbReference type="SMART" id="SM00028">
    <property type="entry name" value="TPR"/>
    <property type="match status" value="5"/>
</dbReference>
<keyword evidence="1" id="KW-0418">Kinase</keyword>
<dbReference type="PATRIC" id="fig|86662.23.peg.1811"/>